<evidence type="ECO:0000256" key="1">
    <source>
        <dbReference type="ARBA" id="ARBA00004974"/>
    </source>
</evidence>
<evidence type="ECO:0000256" key="7">
    <source>
        <dbReference type="ARBA" id="ARBA00022723"/>
    </source>
</evidence>
<comment type="catalytic activity">
    <reaction evidence="11">
        <text>2 pyruvate + H(+) = (2S)-2-acetolactate + CO2</text>
        <dbReference type="Rhea" id="RHEA:25249"/>
        <dbReference type="ChEBI" id="CHEBI:15361"/>
        <dbReference type="ChEBI" id="CHEBI:15378"/>
        <dbReference type="ChEBI" id="CHEBI:16526"/>
        <dbReference type="ChEBI" id="CHEBI:58476"/>
        <dbReference type="EC" id="2.2.1.6"/>
    </reaction>
</comment>
<dbReference type="Pfam" id="PF02776">
    <property type="entry name" value="TPP_enzyme_N"/>
    <property type="match status" value="1"/>
</dbReference>
<feature type="domain" description="Thiamine pyrophosphate enzyme N-terminal TPP-binding" evidence="14">
    <location>
        <begin position="5"/>
        <end position="119"/>
    </location>
</feature>
<dbReference type="PANTHER" id="PTHR18968:SF170">
    <property type="entry name" value="ACETOLACTATE SYNTHASE ISOZYME 1 LARGE SUBUNIT"/>
    <property type="match status" value="1"/>
</dbReference>
<dbReference type="NCBIfam" id="TIGR00118">
    <property type="entry name" value="acolac_lg"/>
    <property type="match status" value="1"/>
</dbReference>
<evidence type="ECO:0000256" key="6">
    <source>
        <dbReference type="ARBA" id="ARBA00022679"/>
    </source>
</evidence>
<dbReference type="CDD" id="cd07035">
    <property type="entry name" value="TPP_PYR_POX_like"/>
    <property type="match status" value="1"/>
</dbReference>
<keyword evidence="10 11" id="KW-0100">Branched-chain amino acid biosynthesis</keyword>
<dbReference type="InterPro" id="IPR011766">
    <property type="entry name" value="TPP_enzyme_TPP-bd"/>
</dbReference>
<gene>
    <name evidence="15" type="primary">ilvB-1</name>
    <name evidence="15" type="ORF">DPPLL_18690</name>
</gene>
<dbReference type="Proteomes" id="UP000830055">
    <property type="component" value="Chromosome"/>
</dbReference>
<evidence type="ECO:0000256" key="5">
    <source>
        <dbReference type="ARBA" id="ARBA00022605"/>
    </source>
</evidence>
<evidence type="ECO:0000256" key="2">
    <source>
        <dbReference type="ARBA" id="ARBA00005025"/>
    </source>
</evidence>
<comment type="similarity">
    <text evidence="3 11">Belongs to the TPP enzyme family.</text>
</comment>
<sequence length="563" mass="60557">MGHLTGAQLTIRLLAKQGITTITGIPGGSILPLYDALYREKSIKHVLARHEQGAGFIAQGMARSSGRPAVCFATSGPGATNIVTAMADAYLDSIPVIFITGQVPLSMIGTDAFQEVDVYGLSIPITKHNYLVRSAAELLEVIPEAFQLAVTGRPGPILIDIPKDVQNELIRCDEPLPGPLAPPPQPPFDQTQLDRAVAMIEGARQPVLYLGGGVIHAGAGELARAFAEKAGLPTTMTLLGLGVIPPEHPLYLGMLGMHAARATNLAINECDLLIGVGVRFDDRATGKIAEFCPEAKIIHIDIDPCEISKLKPSNLAFVGDVKASLQALLPLITPNPRRQWLHKVTMLRSRYPLFCSEQLDFNRPYGIILRIAEIIGDEAIVTTDVGKHQMWTAQIYPFSRPRQLLTSGGLGTMGFGLPAAIGAALEHPDRPVVCFTGDGSILMNIQELATVVEQRANVKIILLNNRSLGLVRQQQRLFYGGNLMASVFEHNVDYPTIARGFGIESFDVEDPAELDSVLLTALHQPGPCLINIPIGMDEDVYPMVPPGAANSTMIGDPHVSECA</sequence>
<keyword evidence="7 11" id="KW-0479">Metal-binding</keyword>
<dbReference type="InterPro" id="IPR012000">
    <property type="entry name" value="Thiamin_PyroP_enz_cen_dom"/>
</dbReference>
<proteinExistence type="inferred from homology"/>
<dbReference type="InterPro" id="IPR000399">
    <property type="entry name" value="TPP-bd_CS"/>
</dbReference>
<dbReference type="RefSeq" id="WP_284154529.1">
    <property type="nucleotide sequence ID" value="NZ_AP025516.1"/>
</dbReference>
<evidence type="ECO:0000256" key="11">
    <source>
        <dbReference type="RuleBase" id="RU003591"/>
    </source>
</evidence>
<feature type="domain" description="Thiamine pyrophosphate enzyme central" evidence="12">
    <location>
        <begin position="193"/>
        <end position="328"/>
    </location>
</feature>
<comment type="pathway">
    <text evidence="2 11">Amino-acid biosynthesis; L-valine biosynthesis; L-valine from pyruvate: step 1/4.</text>
</comment>
<dbReference type="Pfam" id="PF02775">
    <property type="entry name" value="TPP_enzyme_C"/>
    <property type="match status" value="1"/>
</dbReference>
<evidence type="ECO:0000256" key="4">
    <source>
        <dbReference type="ARBA" id="ARBA00013145"/>
    </source>
</evidence>
<dbReference type="EMBL" id="AP025516">
    <property type="protein sequence ID" value="BDD87504.1"/>
    <property type="molecule type" value="Genomic_DNA"/>
</dbReference>
<reference evidence="15 16" key="1">
    <citation type="submission" date="2022-01" db="EMBL/GenBank/DDBJ databases">
        <title>Desulfofustis limnae sp. nov., a novel mesophilic sulfate-reducing bacterium isolated from marsh soil.</title>
        <authorList>
            <person name="Watanabe M."/>
            <person name="Takahashi A."/>
            <person name="Kojima H."/>
            <person name="Fukui M."/>
        </authorList>
    </citation>
    <scope>NUCLEOTIDE SEQUENCE [LARGE SCALE GENOMIC DNA]</scope>
    <source>
        <strain evidence="15 16">PPLL</strain>
    </source>
</reference>
<keyword evidence="9 11" id="KW-0786">Thiamine pyrophosphate</keyword>
<keyword evidence="6 11" id="KW-0808">Transferase</keyword>
<dbReference type="PROSITE" id="PS00187">
    <property type="entry name" value="TPP_ENZYMES"/>
    <property type="match status" value="1"/>
</dbReference>
<dbReference type="SUPFAM" id="SSF52518">
    <property type="entry name" value="Thiamin diphosphate-binding fold (THDP-binding)"/>
    <property type="match status" value="2"/>
</dbReference>
<dbReference type="InterPro" id="IPR012001">
    <property type="entry name" value="Thiamin_PyroP_enz_TPP-bd_dom"/>
</dbReference>
<dbReference type="InterPro" id="IPR039368">
    <property type="entry name" value="AHAS_TPP"/>
</dbReference>
<organism evidence="15 16">
    <name type="scientific">Desulfofustis limnaeus</name>
    <dbReference type="NCBI Taxonomy" id="2740163"/>
    <lineage>
        <taxon>Bacteria</taxon>
        <taxon>Pseudomonadati</taxon>
        <taxon>Thermodesulfobacteriota</taxon>
        <taxon>Desulfobulbia</taxon>
        <taxon>Desulfobulbales</taxon>
        <taxon>Desulfocapsaceae</taxon>
        <taxon>Desulfofustis</taxon>
    </lineage>
</organism>
<protein>
    <recommendedName>
        <fullName evidence="4 11">Acetolactate synthase</fullName>
        <ecNumber evidence="4 11">2.2.1.6</ecNumber>
    </recommendedName>
</protein>
<dbReference type="InterPro" id="IPR012846">
    <property type="entry name" value="Acetolactate_synth_lsu"/>
</dbReference>
<comment type="pathway">
    <text evidence="1 11">Amino-acid biosynthesis; L-isoleucine biosynthesis; L-isoleucine from 2-oxobutanoate: step 1/4.</text>
</comment>
<dbReference type="PANTHER" id="PTHR18968">
    <property type="entry name" value="THIAMINE PYROPHOSPHATE ENZYMES"/>
    <property type="match status" value="1"/>
</dbReference>
<keyword evidence="16" id="KW-1185">Reference proteome</keyword>
<dbReference type="EC" id="2.2.1.6" evidence="4 11"/>
<dbReference type="InterPro" id="IPR029061">
    <property type="entry name" value="THDP-binding"/>
</dbReference>
<name>A0ABM7W9C9_9BACT</name>
<dbReference type="NCBIfam" id="NF006016">
    <property type="entry name" value="PRK08155.1"/>
    <property type="match status" value="1"/>
</dbReference>
<keyword evidence="8 11" id="KW-0460">Magnesium</keyword>
<dbReference type="CDD" id="cd02015">
    <property type="entry name" value="TPP_AHAS"/>
    <property type="match status" value="1"/>
</dbReference>
<accession>A0ABM7W9C9</accession>
<comment type="cofactor">
    <cofactor evidence="11">
        <name>thiamine diphosphate</name>
        <dbReference type="ChEBI" id="CHEBI:58937"/>
    </cofactor>
    <text evidence="11">Binds 1 thiamine pyrophosphate per subunit.</text>
</comment>
<evidence type="ECO:0000256" key="3">
    <source>
        <dbReference type="ARBA" id="ARBA00007812"/>
    </source>
</evidence>
<evidence type="ECO:0000259" key="12">
    <source>
        <dbReference type="Pfam" id="PF00205"/>
    </source>
</evidence>
<dbReference type="InterPro" id="IPR045229">
    <property type="entry name" value="TPP_enz"/>
</dbReference>
<evidence type="ECO:0000259" key="14">
    <source>
        <dbReference type="Pfam" id="PF02776"/>
    </source>
</evidence>
<dbReference type="InterPro" id="IPR029035">
    <property type="entry name" value="DHS-like_NAD/FAD-binding_dom"/>
</dbReference>
<evidence type="ECO:0000256" key="8">
    <source>
        <dbReference type="ARBA" id="ARBA00022842"/>
    </source>
</evidence>
<comment type="cofactor">
    <cofactor evidence="11">
        <name>Mg(2+)</name>
        <dbReference type="ChEBI" id="CHEBI:18420"/>
    </cofactor>
    <text evidence="11">Binds 1 Mg(2+) ion per subunit.</text>
</comment>
<dbReference type="Gene3D" id="3.40.50.970">
    <property type="match status" value="2"/>
</dbReference>
<evidence type="ECO:0000313" key="15">
    <source>
        <dbReference type="EMBL" id="BDD87504.1"/>
    </source>
</evidence>
<dbReference type="SUPFAM" id="SSF52467">
    <property type="entry name" value="DHS-like NAD/FAD-binding domain"/>
    <property type="match status" value="1"/>
</dbReference>
<evidence type="ECO:0000259" key="13">
    <source>
        <dbReference type="Pfam" id="PF02775"/>
    </source>
</evidence>
<keyword evidence="5 11" id="KW-0028">Amino-acid biosynthesis</keyword>
<dbReference type="Gene3D" id="3.40.50.1220">
    <property type="entry name" value="TPP-binding domain"/>
    <property type="match status" value="1"/>
</dbReference>
<dbReference type="Pfam" id="PF00205">
    <property type="entry name" value="TPP_enzyme_M"/>
    <property type="match status" value="1"/>
</dbReference>
<evidence type="ECO:0000256" key="9">
    <source>
        <dbReference type="ARBA" id="ARBA00023052"/>
    </source>
</evidence>
<evidence type="ECO:0000256" key="10">
    <source>
        <dbReference type="ARBA" id="ARBA00023304"/>
    </source>
</evidence>
<feature type="domain" description="Thiamine pyrophosphate enzyme TPP-binding" evidence="13">
    <location>
        <begin position="384"/>
        <end position="532"/>
    </location>
</feature>
<evidence type="ECO:0000313" key="16">
    <source>
        <dbReference type="Proteomes" id="UP000830055"/>
    </source>
</evidence>